<name>A0A1J5G9I8_9BACT</name>
<organism evidence="2 3">
    <name type="scientific">Candidatus Nomurabacteria bacterium CG2_30_43_9</name>
    <dbReference type="NCBI Taxonomy" id="1805283"/>
    <lineage>
        <taxon>Bacteria</taxon>
        <taxon>Candidatus Nomuraibacteriota</taxon>
    </lineage>
</organism>
<gene>
    <name evidence="2" type="ORF">AUK15_02110</name>
</gene>
<evidence type="ECO:0000256" key="1">
    <source>
        <dbReference type="SAM" id="Phobius"/>
    </source>
</evidence>
<sequence length="148" mass="16089">MQQEQTKSLIVNIFTGAVIAGVFVAGYFVLFKKDTEIVTSVQSVARIAEQTAFIGVEIDATVKDLTDLSDAISRSKVFFDMPAFSNLENFSVSIPEEVVGRDNPFVQPEWKVKMKAQEIVVGKSATQQTSTQPAPVPDGLLGDFDTGI</sequence>
<accession>A0A1J5G9I8</accession>
<protein>
    <submittedName>
        <fullName evidence="2">Uncharacterized protein</fullName>
    </submittedName>
</protein>
<keyword evidence="1" id="KW-0472">Membrane</keyword>
<keyword evidence="1" id="KW-0812">Transmembrane</keyword>
<reference evidence="2 3" key="1">
    <citation type="journal article" date="2016" name="Environ. Microbiol.">
        <title>Genomic resolution of a cold subsurface aquifer community provides metabolic insights for novel microbes adapted to high CO concentrations.</title>
        <authorList>
            <person name="Probst A.J."/>
            <person name="Castelle C.J."/>
            <person name="Singh A."/>
            <person name="Brown C.T."/>
            <person name="Anantharaman K."/>
            <person name="Sharon I."/>
            <person name="Hug L.A."/>
            <person name="Burstein D."/>
            <person name="Emerson J.B."/>
            <person name="Thomas B.C."/>
            <person name="Banfield J.F."/>
        </authorList>
    </citation>
    <scope>NUCLEOTIDE SEQUENCE [LARGE SCALE GENOMIC DNA]</scope>
    <source>
        <strain evidence="2">CG2_30_43_9</strain>
    </source>
</reference>
<feature type="transmembrane region" description="Helical" evidence="1">
    <location>
        <begin position="9"/>
        <end position="30"/>
    </location>
</feature>
<comment type="caution">
    <text evidence="2">The sequence shown here is derived from an EMBL/GenBank/DDBJ whole genome shotgun (WGS) entry which is preliminary data.</text>
</comment>
<keyword evidence="1" id="KW-1133">Transmembrane helix</keyword>
<proteinExistence type="predicted"/>
<dbReference type="AlphaFoldDB" id="A0A1J5G9I8"/>
<evidence type="ECO:0000313" key="2">
    <source>
        <dbReference type="EMBL" id="OIP65287.1"/>
    </source>
</evidence>
<evidence type="ECO:0000313" key="3">
    <source>
        <dbReference type="Proteomes" id="UP000182059"/>
    </source>
</evidence>
<dbReference type="Proteomes" id="UP000182059">
    <property type="component" value="Unassembled WGS sequence"/>
</dbReference>
<dbReference type="EMBL" id="MNYX01000052">
    <property type="protein sequence ID" value="OIP65287.1"/>
    <property type="molecule type" value="Genomic_DNA"/>
</dbReference>